<organism evidence="4 5">
    <name type="scientific">Euplotes crassus</name>
    <dbReference type="NCBI Taxonomy" id="5936"/>
    <lineage>
        <taxon>Eukaryota</taxon>
        <taxon>Sar</taxon>
        <taxon>Alveolata</taxon>
        <taxon>Ciliophora</taxon>
        <taxon>Intramacronucleata</taxon>
        <taxon>Spirotrichea</taxon>
        <taxon>Hypotrichia</taxon>
        <taxon>Euplotida</taxon>
        <taxon>Euplotidae</taxon>
        <taxon>Moneuplotes</taxon>
    </lineage>
</organism>
<dbReference type="InterPro" id="IPR055256">
    <property type="entry name" value="KH_1_KHDC4/BBP-like"/>
</dbReference>
<keyword evidence="5" id="KW-1185">Reference proteome</keyword>
<dbReference type="SUPFAM" id="SSF54928">
    <property type="entry name" value="RNA-binding domain, RBD"/>
    <property type="match status" value="1"/>
</dbReference>
<reference evidence="4" key="1">
    <citation type="submission" date="2023-07" db="EMBL/GenBank/DDBJ databases">
        <authorList>
            <consortium name="AG Swart"/>
            <person name="Singh M."/>
            <person name="Singh A."/>
            <person name="Seah K."/>
            <person name="Emmerich C."/>
        </authorList>
    </citation>
    <scope>NUCLEOTIDE SEQUENCE</scope>
    <source>
        <strain evidence="4">DP1</strain>
    </source>
</reference>
<name>A0AAD1UHF9_EUPCR</name>
<dbReference type="InterPro" id="IPR047889">
    <property type="entry name" value="KHDC4_KH-I_second"/>
</dbReference>
<dbReference type="Gene3D" id="3.30.70.330">
    <property type="match status" value="1"/>
</dbReference>
<dbReference type="InterPro" id="IPR035979">
    <property type="entry name" value="RBD_domain_sf"/>
</dbReference>
<comment type="caution">
    <text evidence="4">The sequence shown here is derived from an EMBL/GenBank/DDBJ whole genome shotgun (WGS) entry which is preliminary data.</text>
</comment>
<feature type="domain" description="RRM" evidence="3">
    <location>
        <begin position="179"/>
        <end position="259"/>
    </location>
</feature>
<dbReference type="AlphaFoldDB" id="A0AAD1UHF9"/>
<dbReference type="InterPro" id="IPR031121">
    <property type="entry name" value="RIK/BLOM7"/>
</dbReference>
<dbReference type="PANTHER" id="PTHR15744">
    <property type="entry name" value="BLOM7"/>
    <property type="match status" value="1"/>
</dbReference>
<gene>
    <name evidence="4" type="ORF">ECRASSUSDP1_LOCUS8000</name>
</gene>
<sequence>MMQRYQGQHCYGEGFSNNQHYNAWNYSLFGYNDYTNHNQAYWGQYDYNYNSSNFNWSPPCVDGSPQTKTKADSQKVIPQINQSSNMLKAKKSGRVFYPSKVNHSRHNSHDDQSKGVREDLSPLNRSHDSTCDSSSGRTDSSSKNDSGSKLQIQKHQSERVKEIIPIKLNFEDDSLQVNPTLIVEVISKKEGVKYELDSDDVKGVFGKFGDVSKVQIMESCNKAVVTMEDPQKGKQAEKYLNFYELPGTDAYLTVKWQFGDCSELNRVAKQKKLVVKERSNSEGQATVNKNYQEQEAQKVNYVKKDASLIAQTSSPKSMEKSSLSPTSMDSGISKECTSVSKFTAKYEIPIRNLPGFCVARKIIGHRGKNMKSILGKLKENNFKGPIQDVTKLRLRGQGSGFKEGPNNCESPEPLHLCISSKYYEKYAEACELVENLLKSVYQEYNNFCKWKGRSTISYNVKKLENNPAWYLSNLLDAQQ</sequence>
<dbReference type="PROSITE" id="PS50102">
    <property type="entry name" value="RRM"/>
    <property type="match status" value="1"/>
</dbReference>
<dbReference type="CDD" id="cd22386">
    <property type="entry name" value="KH-I_KHDC4_rpt2"/>
    <property type="match status" value="1"/>
</dbReference>
<dbReference type="Pfam" id="PF22675">
    <property type="entry name" value="KH-I_KHDC4-BBP"/>
    <property type="match status" value="1"/>
</dbReference>
<dbReference type="Proteomes" id="UP001295684">
    <property type="component" value="Unassembled WGS sequence"/>
</dbReference>
<dbReference type="InterPro" id="IPR000504">
    <property type="entry name" value="RRM_dom"/>
</dbReference>
<feature type="compositionally biased region" description="Basic and acidic residues" evidence="2">
    <location>
        <begin position="107"/>
        <end position="130"/>
    </location>
</feature>
<dbReference type="InterPro" id="IPR012677">
    <property type="entry name" value="Nucleotide-bd_a/b_plait_sf"/>
</dbReference>
<dbReference type="SUPFAM" id="SSF54791">
    <property type="entry name" value="Eukaryotic type KH-domain (KH-domain type I)"/>
    <property type="match status" value="1"/>
</dbReference>
<evidence type="ECO:0000259" key="3">
    <source>
        <dbReference type="PROSITE" id="PS50102"/>
    </source>
</evidence>
<dbReference type="EMBL" id="CAMPGE010007811">
    <property type="protein sequence ID" value="CAI2366727.1"/>
    <property type="molecule type" value="Genomic_DNA"/>
</dbReference>
<protein>
    <recommendedName>
        <fullName evidence="3">RRM domain-containing protein</fullName>
    </recommendedName>
</protein>
<proteinExistence type="predicted"/>
<evidence type="ECO:0000256" key="1">
    <source>
        <dbReference type="PROSITE-ProRule" id="PRU00176"/>
    </source>
</evidence>
<dbReference type="PANTHER" id="PTHR15744:SF0">
    <property type="entry name" value="KH HOMOLOGY DOMAIN-CONTAINING PROTEIN 4"/>
    <property type="match status" value="1"/>
</dbReference>
<dbReference type="Gene3D" id="3.30.1370.10">
    <property type="entry name" value="K Homology domain, type 1"/>
    <property type="match status" value="1"/>
</dbReference>
<feature type="region of interest" description="Disordered" evidence="2">
    <location>
        <begin position="60"/>
        <end position="84"/>
    </location>
</feature>
<dbReference type="GO" id="GO:0003723">
    <property type="term" value="F:RNA binding"/>
    <property type="evidence" value="ECO:0007669"/>
    <property type="project" value="UniProtKB-UniRule"/>
</dbReference>
<feature type="region of interest" description="Disordered" evidence="2">
    <location>
        <begin position="99"/>
        <end position="156"/>
    </location>
</feature>
<feature type="compositionally biased region" description="Low complexity" evidence="2">
    <location>
        <begin position="131"/>
        <end position="145"/>
    </location>
</feature>
<dbReference type="InterPro" id="IPR036612">
    <property type="entry name" value="KH_dom_type_1_sf"/>
</dbReference>
<dbReference type="GO" id="GO:0005634">
    <property type="term" value="C:nucleus"/>
    <property type="evidence" value="ECO:0007669"/>
    <property type="project" value="InterPro"/>
</dbReference>
<evidence type="ECO:0000313" key="4">
    <source>
        <dbReference type="EMBL" id="CAI2366727.1"/>
    </source>
</evidence>
<keyword evidence="1" id="KW-0694">RNA-binding</keyword>
<evidence type="ECO:0000256" key="2">
    <source>
        <dbReference type="SAM" id="MobiDB-lite"/>
    </source>
</evidence>
<accession>A0AAD1UHF9</accession>
<dbReference type="CDD" id="cd00590">
    <property type="entry name" value="RRM_SF"/>
    <property type="match status" value="1"/>
</dbReference>
<evidence type="ECO:0000313" key="5">
    <source>
        <dbReference type="Proteomes" id="UP001295684"/>
    </source>
</evidence>